<dbReference type="Pfam" id="PF00376">
    <property type="entry name" value="MerR"/>
    <property type="match status" value="1"/>
</dbReference>
<dbReference type="SUPFAM" id="SSF53041">
    <property type="entry name" value="Resolvase-like"/>
    <property type="match status" value="1"/>
</dbReference>
<evidence type="ECO:0000259" key="1">
    <source>
        <dbReference type="PROSITE" id="PS50937"/>
    </source>
</evidence>
<dbReference type="SUPFAM" id="SSF46955">
    <property type="entry name" value="Putative DNA-binding domain"/>
    <property type="match status" value="1"/>
</dbReference>
<dbReference type="EMBL" id="CP001287">
    <property type="protein sequence ID" value="ACK67842.1"/>
    <property type="molecule type" value="Genomic_DNA"/>
</dbReference>
<dbReference type="RefSeq" id="WP_012597099.1">
    <property type="nucleotide sequence ID" value="NC_011726.1"/>
</dbReference>
<dbReference type="PANTHER" id="PTHR36172:SF1">
    <property type="entry name" value="RESOLVASE-RELATED"/>
    <property type="match status" value="1"/>
</dbReference>
<feature type="domain" description="HTH merR-type" evidence="1">
    <location>
        <begin position="5"/>
        <end position="44"/>
    </location>
</feature>
<dbReference type="InterPro" id="IPR010093">
    <property type="entry name" value="SinI_DNA-bd"/>
</dbReference>
<dbReference type="Pfam" id="PF00239">
    <property type="entry name" value="Resolvase"/>
    <property type="match status" value="1"/>
</dbReference>
<dbReference type="NCBIfam" id="TIGR01764">
    <property type="entry name" value="excise"/>
    <property type="match status" value="1"/>
</dbReference>
<reference evidence="3" key="1">
    <citation type="journal article" date="2011" name="MBio">
        <title>Novel metabolic attributes of the genus Cyanothece, comprising a group of unicellular nitrogen-fixing Cyanobacteria.</title>
        <authorList>
            <person name="Bandyopadhyay A."/>
            <person name="Elvitigala T."/>
            <person name="Welsh E."/>
            <person name="Stockel J."/>
            <person name="Liberton M."/>
            <person name="Min H."/>
            <person name="Sherman L.A."/>
            <person name="Pakrasi H.B."/>
        </authorList>
    </citation>
    <scope>NUCLEOTIDE SEQUENCE [LARGE SCALE GENOMIC DNA]</scope>
    <source>
        <strain evidence="3">PCC 8801</strain>
    </source>
</reference>
<dbReference type="GO" id="GO:0006355">
    <property type="term" value="P:regulation of DNA-templated transcription"/>
    <property type="evidence" value="ECO:0007669"/>
    <property type="project" value="InterPro"/>
</dbReference>
<dbReference type="GO" id="GO:0000150">
    <property type="term" value="F:DNA strand exchange activity"/>
    <property type="evidence" value="ECO:0007669"/>
    <property type="project" value="InterPro"/>
</dbReference>
<dbReference type="SMART" id="SM00857">
    <property type="entry name" value="Resolvase"/>
    <property type="match status" value="1"/>
</dbReference>
<dbReference type="InterPro" id="IPR000551">
    <property type="entry name" value="MerR-type_HTH_dom"/>
</dbReference>
<dbReference type="InterPro" id="IPR036162">
    <property type="entry name" value="Resolvase-like_N_sf"/>
</dbReference>
<organism evidence="2 3">
    <name type="scientific">Rippkaea orientalis (strain PCC 8801 / RF-1)</name>
    <name type="common">Cyanothece sp. (strain PCC 8801)</name>
    <dbReference type="NCBI Taxonomy" id="41431"/>
    <lineage>
        <taxon>Bacteria</taxon>
        <taxon>Bacillati</taxon>
        <taxon>Cyanobacteriota</taxon>
        <taxon>Cyanophyceae</taxon>
        <taxon>Oscillatoriophycideae</taxon>
        <taxon>Chroococcales</taxon>
        <taxon>Aphanothecaceae</taxon>
        <taxon>Rippkaea</taxon>
        <taxon>Rippkaea orientalis</taxon>
    </lineage>
</organism>
<dbReference type="InterPro" id="IPR006119">
    <property type="entry name" value="Resolv_N"/>
</dbReference>
<dbReference type="KEGG" id="cyp:PCC8801_3893"/>
<dbReference type="NCBIfam" id="NF033518">
    <property type="entry name" value="transpos_IS607"/>
    <property type="match status" value="1"/>
</dbReference>
<dbReference type="CDD" id="cd04762">
    <property type="entry name" value="HTH_MerR-trunc"/>
    <property type="match status" value="1"/>
</dbReference>
<dbReference type="Gene3D" id="1.10.1660.10">
    <property type="match status" value="1"/>
</dbReference>
<dbReference type="Proteomes" id="UP000008204">
    <property type="component" value="Chromosome"/>
</dbReference>
<name>B7K4D6_RIPO1</name>
<dbReference type="InterPro" id="IPR051491">
    <property type="entry name" value="Recombinase/Transposase-rel"/>
</dbReference>
<dbReference type="PANTHER" id="PTHR36172">
    <property type="match status" value="1"/>
</dbReference>
<keyword evidence="3" id="KW-1185">Reference proteome</keyword>
<dbReference type="AlphaFoldDB" id="B7K4D6"/>
<evidence type="ECO:0000313" key="3">
    <source>
        <dbReference type="Proteomes" id="UP000008204"/>
    </source>
</evidence>
<gene>
    <name evidence="2" type="ordered locus">PCC8801_3893</name>
</gene>
<dbReference type="Gene3D" id="1.10.287.2170">
    <property type="match status" value="1"/>
</dbReference>
<dbReference type="InterPro" id="IPR048046">
    <property type="entry name" value="Transpos_IS607"/>
</dbReference>
<dbReference type="STRING" id="41431.PCC8801_3893"/>
<dbReference type="PROSITE" id="PS50937">
    <property type="entry name" value="HTH_MERR_2"/>
    <property type="match status" value="1"/>
</dbReference>
<dbReference type="InterPro" id="IPR009061">
    <property type="entry name" value="DNA-bd_dom_put_sf"/>
</dbReference>
<dbReference type="OrthoDB" id="572247at2"/>
<accession>B7K4D6</accession>
<protein>
    <submittedName>
        <fullName evidence="2">DNA binding domain protein, excisionase family</fullName>
    </submittedName>
</protein>
<evidence type="ECO:0000313" key="2">
    <source>
        <dbReference type="EMBL" id="ACK67842.1"/>
    </source>
</evidence>
<dbReference type="GO" id="GO:0003677">
    <property type="term" value="F:DNA binding"/>
    <property type="evidence" value="ECO:0007669"/>
    <property type="project" value="InterPro"/>
</dbReference>
<dbReference type="Gene3D" id="3.40.50.1390">
    <property type="entry name" value="Resolvase, N-terminal catalytic domain"/>
    <property type="match status" value="1"/>
</dbReference>
<proteinExistence type="predicted"/>
<dbReference type="eggNOG" id="COG2452">
    <property type="taxonomic scope" value="Bacteria"/>
</dbReference>
<sequence length="203" mass="22995">MKDYLLSIKEAAELLAVSTKTIRRWEQQGKIKAIRTAGGHRRFNVSELLGTQNSAKLTIVYARIGKNQSSQDLADQIAILQRFCRENNWTSQVIRDVGGGLNGQNPGLVRLIKLICAKQVKRLILTHKDRLLRIGADLVLTLCEIFGTEVMIINRIEDSLVEEELTEDFNEMITVFKSRLYGSRNSKNAELLTDLQEIARRLG</sequence>
<dbReference type="HOGENOM" id="CLU_082093_0_1_3"/>